<dbReference type="AlphaFoldDB" id="D7TRV6"/>
<dbReference type="EMBL" id="FN596045">
    <property type="protein sequence ID" value="CBI33232.3"/>
    <property type="molecule type" value="Genomic_DNA"/>
</dbReference>
<dbReference type="HOGENOM" id="CLU_3360747_0_0_1"/>
<accession>D7TRV6</accession>
<evidence type="ECO:0000313" key="1">
    <source>
        <dbReference type="EMBL" id="CBI33232.3"/>
    </source>
</evidence>
<keyword evidence="2" id="KW-1185">Reference proteome</keyword>
<dbReference type="Proteomes" id="UP000009183">
    <property type="component" value="Unassembled WGS sequence, unordered"/>
</dbReference>
<protein>
    <submittedName>
        <fullName evidence="1">Uncharacterized protein</fullName>
    </submittedName>
</protein>
<name>D7TRV6_VITVI</name>
<dbReference type="InParanoid" id="D7TRV6"/>
<organism evidence="1 2">
    <name type="scientific">Vitis vinifera</name>
    <name type="common">Grape</name>
    <dbReference type="NCBI Taxonomy" id="29760"/>
    <lineage>
        <taxon>Eukaryota</taxon>
        <taxon>Viridiplantae</taxon>
        <taxon>Streptophyta</taxon>
        <taxon>Embryophyta</taxon>
        <taxon>Tracheophyta</taxon>
        <taxon>Spermatophyta</taxon>
        <taxon>Magnoliopsida</taxon>
        <taxon>eudicotyledons</taxon>
        <taxon>Gunneridae</taxon>
        <taxon>Pentapetalae</taxon>
        <taxon>rosids</taxon>
        <taxon>Vitales</taxon>
        <taxon>Vitaceae</taxon>
        <taxon>Viteae</taxon>
        <taxon>Vitis</taxon>
    </lineage>
</organism>
<reference evidence="2" key="1">
    <citation type="journal article" date="2007" name="Nature">
        <title>The grapevine genome sequence suggests ancestral hexaploidization in major angiosperm phyla.</title>
        <authorList>
            <consortium name="The French-Italian Public Consortium for Grapevine Genome Characterization."/>
            <person name="Jaillon O."/>
            <person name="Aury J.-M."/>
            <person name="Noel B."/>
            <person name="Policriti A."/>
            <person name="Clepet C."/>
            <person name="Casagrande A."/>
            <person name="Choisne N."/>
            <person name="Aubourg S."/>
            <person name="Vitulo N."/>
            <person name="Jubin C."/>
            <person name="Vezzi A."/>
            <person name="Legeai F."/>
            <person name="Hugueney P."/>
            <person name="Dasilva C."/>
            <person name="Horner D."/>
            <person name="Mica E."/>
            <person name="Jublot D."/>
            <person name="Poulain J."/>
            <person name="Bruyere C."/>
            <person name="Billault A."/>
            <person name="Segurens B."/>
            <person name="Gouyvenoux M."/>
            <person name="Ugarte E."/>
            <person name="Cattonaro F."/>
            <person name="Anthouard V."/>
            <person name="Vico V."/>
            <person name="Del Fabbro C."/>
            <person name="Alaux M."/>
            <person name="Di Gaspero G."/>
            <person name="Dumas V."/>
            <person name="Felice N."/>
            <person name="Paillard S."/>
            <person name="Juman I."/>
            <person name="Moroldo M."/>
            <person name="Scalabrin S."/>
            <person name="Canaguier A."/>
            <person name="Le Clainche I."/>
            <person name="Malacrida G."/>
            <person name="Durand E."/>
            <person name="Pesole G."/>
            <person name="Laucou V."/>
            <person name="Chatelet P."/>
            <person name="Merdinoglu D."/>
            <person name="Delledonne M."/>
            <person name="Pezzotti M."/>
            <person name="Lecharny A."/>
            <person name="Scarpelli C."/>
            <person name="Artiguenave F."/>
            <person name="Pe M.E."/>
            <person name="Valle G."/>
            <person name="Morgante M."/>
            <person name="Caboche M."/>
            <person name="Adam-Blondon A.-F."/>
            <person name="Weissenbach J."/>
            <person name="Quetier F."/>
            <person name="Wincker P."/>
        </authorList>
    </citation>
    <scope>NUCLEOTIDE SEQUENCE [LARGE SCALE GENOMIC DNA]</scope>
    <source>
        <strain evidence="2">cv. Pinot noir / PN40024</strain>
    </source>
</reference>
<gene>
    <name evidence="1" type="ORF">VIT_00s0463g00040</name>
</gene>
<evidence type="ECO:0000313" key="2">
    <source>
        <dbReference type="Proteomes" id="UP000009183"/>
    </source>
</evidence>
<proteinExistence type="predicted"/>
<sequence>MKYVSHFSRKYKLLEFQKHYIFYLTKFHLITNCCLT</sequence>
<dbReference type="PaxDb" id="29760-VIT_00s0463g00040.t01"/>